<dbReference type="EMBL" id="ABCK01000041">
    <property type="protein sequence ID" value="EDM24960.1"/>
    <property type="molecule type" value="Genomic_DNA"/>
</dbReference>
<comment type="caution">
    <text evidence="2">The sequence shown here is derived from an EMBL/GenBank/DDBJ whole genome shotgun (WGS) entry which is preliminary data.</text>
</comment>
<evidence type="ECO:0000313" key="1">
    <source>
        <dbReference type="EMBL" id="EDM24960.1"/>
    </source>
</evidence>
<organism evidence="2 3">
    <name type="scientific">Lentisphaera araneosa HTCC2155</name>
    <dbReference type="NCBI Taxonomy" id="313628"/>
    <lineage>
        <taxon>Bacteria</taxon>
        <taxon>Pseudomonadati</taxon>
        <taxon>Lentisphaerota</taxon>
        <taxon>Lentisphaeria</taxon>
        <taxon>Lentisphaerales</taxon>
        <taxon>Lentisphaeraceae</taxon>
        <taxon>Lentisphaera</taxon>
    </lineage>
</organism>
<evidence type="ECO:0000313" key="3">
    <source>
        <dbReference type="Proteomes" id="UP000004947"/>
    </source>
</evidence>
<protein>
    <submittedName>
        <fullName evidence="2">Uncharacterized protein</fullName>
    </submittedName>
</protein>
<sequence>MLKSKKSIQLVEKIENIFSAEERAIDTTKKGRFLERVFLL</sequence>
<reference evidence="2 3" key="2">
    <citation type="journal article" date="2010" name="J. Bacteriol.">
        <title>Genome sequence of Lentisphaera araneosa HTCC2155T, the type species of the order Lentisphaerales in the phylum Lentisphaerae.</title>
        <authorList>
            <person name="Thrash J.C."/>
            <person name="Cho J.C."/>
            <person name="Vergin K.L."/>
            <person name="Morris R.M."/>
            <person name="Giovannoni S.J."/>
        </authorList>
    </citation>
    <scope>NUCLEOTIDE SEQUENCE [LARGE SCALE GENOMIC DNA]</scope>
    <source>
        <strain evidence="2 3">HTCC2155</strain>
    </source>
</reference>
<keyword evidence="3" id="KW-1185">Reference proteome</keyword>
<reference evidence="2" key="1">
    <citation type="submission" date="2007-06" db="EMBL/GenBank/DDBJ databases">
        <authorList>
            <person name="Giovannoni S."/>
            <person name="Cho J.-C."/>
            <person name="Ferriera S."/>
            <person name="Johnson J."/>
            <person name="Kravitz S."/>
            <person name="Beeson K."/>
            <person name="Sutton G."/>
            <person name="Rogers Y.-H."/>
            <person name="Friedman R."/>
            <person name="Frazier M."/>
            <person name="Venter J.C."/>
        </authorList>
    </citation>
    <scope>NUCLEOTIDE SEQUENCE</scope>
    <source>
        <strain evidence="2">HTCC2155</strain>
    </source>
</reference>
<dbReference type="Proteomes" id="UP000004947">
    <property type="component" value="Unassembled WGS sequence"/>
</dbReference>
<accession>A6DM43</accession>
<dbReference type="AlphaFoldDB" id="A6DM43"/>
<dbReference type="EMBL" id="ABCK01000010">
    <property type="protein sequence ID" value="EDM27341.1"/>
    <property type="molecule type" value="Genomic_DNA"/>
</dbReference>
<proteinExistence type="predicted"/>
<name>A6DM43_9BACT</name>
<evidence type="ECO:0000313" key="2">
    <source>
        <dbReference type="EMBL" id="EDM27341.1"/>
    </source>
</evidence>
<gene>
    <name evidence="1" type="ORF">LNTAR_03044</name>
    <name evidence="2" type="ORF">LNTAR_21545</name>
</gene>